<dbReference type="EMBL" id="BMAU01021335">
    <property type="protein sequence ID" value="GFY15740.1"/>
    <property type="molecule type" value="Genomic_DNA"/>
</dbReference>
<dbReference type="Proteomes" id="UP000887159">
    <property type="component" value="Unassembled WGS sequence"/>
</dbReference>
<sequence length="150" mass="16868">MWTSHRYAECLGLDHQSPGLDTTGPLSPVSISWFSGILGSESVIRPDLSGSLRRHYSIFRLLTRSIRKIFAIDLFRYENFSAPVSQRAVMNVSFKRIGTYGKPTGVIRNEDTLIVWCSVSGGFSVHRDRSSSYSHRSLKSLNIGFDHSDL</sequence>
<comment type="caution">
    <text evidence="1">The sequence shown here is derived from an EMBL/GenBank/DDBJ whole genome shotgun (WGS) entry which is preliminary data.</text>
</comment>
<reference evidence="1" key="1">
    <citation type="submission" date="2020-08" db="EMBL/GenBank/DDBJ databases">
        <title>Multicomponent nature underlies the extraordinary mechanical properties of spider dragline silk.</title>
        <authorList>
            <person name="Kono N."/>
            <person name="Nakamura H."/>
            <person name="Mori M."/>
            <person name="Yoshida Y."/>
            <person name="Ohtoshi R."/>
            <person name="Malay A.D."/>
            <person name="Moran D.A.P."/>
            <person name="Tomita M."/>
            <person name="Numata K."/>
            <person name="Arakawa K."/>
        </authorList>
    </citation>
    <scope>NUCLEOTIDE SEQUENCE</scope>
</reference>
<gene>
    <name evidence="1" type="ORF">TNCV_1283851</name>
</gene>
<proteinExistence type="predicted"/>
<dbReference type="AlphaFoldDB" id="A0A8X6VQ84"/>
<accession>A0A8X6VQ84</accession>
<keyword evidence="2" id="KW-1185">Reference proteome</keyword>
<name>A0A8X6VQ84_TRICX</name>
<evidence type="ECO:0000313" key="1">
    <source>
        <dbReference type="EMBL" id="GFY15740.1"/>
    </source>
</evidence>
<evidence type="ECO:0000313" key="2">
    <source>
        <dbReference type="Proteomes" id="UP000887159"/>
    </source>
</evidence>
<organism evidence="1 2">
    <name type="scientific">Trichonephila clavipes</name>
    <name type="common">Golden silk orbweaver</name>
    <name type="synonym">Nephila clavipes</name>
    <dbReference type="NCBI Taxonomy" id="2585209"/>
    <lineage>
        <taxon>Eukaryota</taxon>
        <taxon>Metazoa</taxon>
        <taxon>Ecdysozoa</taxon>
        <taxon>Arthropoda</taxon>
        <taxon>Chelicerata</taxon>
        <taxon>Arachnida</taxon>
        <taxon>Araneae</taxon>
        <taxon>Araneomorphae</taxon>
        <taxon>Entelegynae</taxon>
        <taxon>Araneoidea</taxon>
        <taxon>Nephilidae</taxon>
        <taxon>Trichonephila</taxon>
    </lineage>
</organism>
<protein>
    <submittedName>
        <fullName evidence="1">Uncharacterized protein</fullName>
    </submittedName>
</protein>